<evidence type="ECO:0000256" key="1">
    <source>
        <dbReference type="SAM" id="MobiDB-lite"/>
    </source>
</evidence>
<proteinExistence type="predicted"/>
<feature type="region of interest" description="Disordered" evidence="1">
    <location>
        <begin position="1"/>
        <end position="37"/>
    </location>
</feature>
<name>A0A161MGL8_TRIIF</name>
<feature type="compositionally biased region" description="Polar residues" evidence="1">
    <location>
        <begin position="17"/>
        <end position="26"/>
    </location>
</feature>
<feature type="compositionally biased region" description="Low complexity" evidence="1">
    <location>
        <begin position="1"/>
        <end position="13"/>
    </location>
</feature>
<dbReference type="EMBL" id="GEMB01007362">
    <property type="protein sequence ID" value="JAR96017.1"/>
    <property type="molecule type" value="Transcribed_RNA"/>
</dbReference>
<accession>A0A161MGL8</accession>
<organism evidence="2">
    <name type="scientific">Triatoma infestans</name>
    <name type="common">Assassin bug</name>
    <dbReference type="NCBI Taxonomy" id="30076"/>
    <lineage>
        <taxon>Eukaryota</taxon>
        <taxon>Metazoa</taxon>
        <taxon>Ecdysozoa</taxon>
        <taxon>Arthropoda</taxon>
        <taxon>Hexapoda</taxon>
        <taxon>Insecta</taxon>
        <taxon>Pterygota</taxon>
        <taxon>Neoptera</taxon>
        <taxon>Paraneoptera</taxon>
        <taxon>Hemiptera</taxon>
        <taxon>Heteroptera</taxon>
        <taxon>Panheteroptera</taxon>
        <taxon>Cimicomorpha</taxon>
        <taxon>Reduviidae</taxon>
        <taxon>Triatominae</taxon>
        <taxon>Triatoma</taxon>
    </lineage>
</organism>
<reference evidence="2" key="1">
    <citation type="submission" date="2016-04" db="EMBL/GenBank/DDBJ databases">
        <authorList>
            <person name="Calderon-Fernandez G.M.Sr."/>
        </authorList>
    </citation>
    <scope>NUCLEOTIDE SEQUENCE</scope>
    <source>
        <strain evidence="2">Int1</strain>
        <tissue evidence="2">Integument</tissue>
    </source>
</reference>
<sequence length="37" mass="4161">MQQQLQQQQQALLNSRVMPSSGSVSGSKFHLYSNHNT</sequence>
<dbReference type="AlphaFoldDB" id="A0A161MGL8"/>
<protein>
    <submittedName>
        <fullName evidence="2">Transcriptional regulator myc-a-like protein</fullName>
    </submittedName>
</protein>
<evidence type="ECO:0000313" key="2">
    <source>
        <dbReference type="EMBL" id="JAR96017.1"/>
    </source>
</evidence>
<reference evidence="2" key="2">
    <citation type="journal article" date="2017" name="J. Med. Entomol.">
        <title>Transcriptome Analysis of the Triatoma infestans (Hemiptera: Reduviidae) Integument.</title>
        <authorList>
            <person name="Calderon-Fernandez G.M."/>
            <person name="Moriconi D.E."/>
            <person name="Dulbecco A.B."/>
            <person name="Juarez M.P."/>
        </authorList>
    </citation>
    <scope>NUCLEOTIDE SEQUENCE</scope>
    <source>
        <strain evidence="2">Int1</strain>
        <tissue evidence="2">Integument</tissue>
    </source>
</reference>